<proteinExistence type="predicted"/>
<dbReference type="EMBL" id="FNFL01000005">
    <property type="protein sequence ID" value="SDK37961.1"/>
    <property type="molecule type" value="Genomic_DNA"/>
</dbReference>
<feature type="region of interest" description="Disordered" evidence="1">
    <location>
        <begin position="1"/>
        <end position="20"/>
    </location>
</feature>
<organism evidence="2 3">
    <name type="scientific">Sediminibacillus albus</name>
    <dbReference type="NCBI Taxonomy" id="407036"/>
    <lineage>
        <taxon>Bacteria</taxon>
        <taxon>Bacillati</taxon>
        <taxon>Bacillota</taxon>
        <taxon>Bacilli</taxon>
        <taxon>Bacillales</taxon>
        <taxon>Bacillaceae</taxon>
        <taxon>Sediminibacillus</taxon>
    </lineage>
</organism>
<dbReference type="STRING" id="407036.SAMN05216243_2982"/>
<keyword evidence="3" id="KW-1185">Reference proteome</keyword>
<protein>
    <submittedName>
        <fullName evidence="2">Uncharacterized protein</fullName>
    </submittedName>
</protein>
<dbReference type="Proteomes" id="UP000198694">
    <property type="component" value="Unassembled WGS sequence"/>
</dbReference>
<gene>
    <name evidence="2" type="ORF">SAMN05216243_2982</name>
</gene>
<evidence type="ECO:0000256" key="1">
    <source>
        <dbReference type="SAM" id="MobiDB-lite"/>
    </source>
</evidence>
<dbReference type="AlphaFoldDB" id="A0A1G9BEQ5"/>
<evidence type="ECO:0000313" key="3">
    <source>
        <dbReference type="Proteomes" id="UP000198694"/>
    </source>
</evidence>
<accession>A0A1G9BEQ5</accession>
<evidence type="ECO:0000313" key="2">
    <source>
        <dbReference type="EMBL" id="SDK37961.1"/>
    </source>
</evidence>
<sequence length="43" mass="4738">MEVTGAKVKDSPRHISNSSLKETGAILKQRNCPLLNFLDAIIQ</sequence>
<name>A0A1G9BEQ5_9BACI</name>
<reference evidence="2 3" key="1">
    <citation type="submission" date="2016-10" db="EMBL/GenBank/DDBJ databases">
        <authorList>
            <person name="de Groot N.N."/>
        </authorList>
    </citation>
    <scope>NUCLEOTIDE SEQUENCE [LARGE SCALE GENOMIC DNA]</scope>
    <source>
        <strain evidence="2 3">CGMCC 1.6502</strain>
    </source>
</reference>